<dbReference type="Pfam" id="PF01839">
    <property type="entry name" value="FG-GAP"/>
    <property type="match status" value="1"/>
</dbReference>
<name>A0A061AJD1_CYBFA</name>
<dbReference type="PANTHER" id="PTHR23221">
    <property type="entry name" value="GLYCOSYLPHOSPHATIDYLINOSITOL PHOSPHOLIPASE D"/>
    <property type="match status" value="1"/>
</dbReference>
<evidence type="ECO:0000259" key="3">
    <source>
        <dbReference type="Pfam" id="PF00882"/>
    </source>
</evidence>
<evidence type="ECO:0000313" key="4">
    <source>
        <dbReference type="EMBL" id="CDR37697.1"/>
    </source>
</evidence>
<dbReference type="PANTHER" id="PTHR23221:SF7">
    <property type="entry name" value="PHOSPHATIDYLINOSITOL-GLYCAN-SPECIFIC PHOSPHOLIPASE D"/>
    <property type="match status" value="1"/>
</dbReference>
<dbReference type="EMBL" id="LK052886">
    <property type="protein sequence ID" value="CDR37697.1"/>
    <property type="molecule type" value="Genomic_DNA"/>
</dbReference>
<dbReference type="SUPFAM" id="SSF69318">
    <property type="entry name" value="Integrin alpha N-terminal domain"/>
    <property type="match status" value="1"/>
</dbReference>
<feature type="signal peptide" evidence="2">
    <location>
        <begin position="1"/>
        <end position="15"/>
    </location>
</feature>
<protein>
    <submittedName>
        <fullName evidence="4">CYFA0S01e15192g1_1</fullName>
    </submittedName>
</protein>
<dbReference type="PhylomeDB" id="A0A061AJD1"/>
<feature type="domain" description="Phospholipase C/D" evidence="3">
    <location>
        <begin position="20"/>
        <end position="174"/>
    </location>
</feature>
<feature type="chain" id="PRO_5013062480" evidence="2">
    <location>
        <begin position="16"/>
        <end position="704"/>
    </location>
</feature>
<sequence>MHLLAFSPLITTVIAAGVGVHTTLISRIHQYLPEDIQADEYLPFLLTGAFFPDAFYTCGSPDTSEAAHWPPFIKAGIDYIHNTGIYPTKQQLELKAFLYGVFTHQVADSSWHSIRLHQGLLTMLAHMDFDGDADRAHQFLDTAADFLLLNRIDDMTFHRAAWKYPNFTHLKRIFARVGIKVNEFDLRYCTARGESALNAETRARRTTAMIYAEMSPLLEDCLDEYYLGGLKEIELSIARCMPNLNDWFENETPANSWSLCDAIPPKPLTTHHEDFNMTMERSGTILSPYVPISNFGHAIAVGNFLAEASLAISSQYEDGSGSVYIVPLSPFTNTDNTHQTITIKSPSSSFDSPKRFGASMLTYVLFGESFLFISEPGSSSIYVYSGNQRILTITDARSSSSFGSSGVKQEGISLYSRDIDGDGFAEVFIGNPYADVHPSAQSGEVLVLSGKLLSVLLLSGEILSVDISQLVIHRLLTSENYALEDGYDQFGSVVTGDAQMIYISANGAGIVYCYDFSLQLKKVLSKSTTPVVVGRKASPASELYGKRFIVAEKFGDTHFLVVGAPGHSDPLSVSCGAVYIYKLQGDDVVFHTKLVLKAGVGNSLAKFGYQGIVYDDVLYISAPGYHRSGAVFKVNLADVFTKDIPSMLEVTHIAVESSAGYSGFGESLNAFNRYLFIGEPNFGYGEMFDDTKKMTGRIGIYPIR</sequence>
<dbReference type="GO" id="GO:0031012">
    <property type="term" value="C:extracellular matrix"/>
    <property type="evidence" value="ECO:0007669"/>
    <property type="project" value="TreeGrafter"/>
</dbReference>
<evidence type="ECO:0000256" key="1">
    <source>
        <dbReference type="ARBA" id="ARBA00022729"/>
    </source>
</evidence>
<dbReference type="InterPro" id="IPR013517">
    <property type="entry name" value="FG-GAP"/>
</dbReference>
<proteinExistence type="predicted"/>
<gene>
    <name evidence="4" type="ORF">CYFA0S_01e15192g</name>
</gene>
<dbReference type="OrthoDB" id="5317514at2759"/>
<dbReference type="Pfam" id="PF00882">
    <property type="entry name" value="Zn_dep_PLPC"/>
    <property type="match status" value="1"/>
</dbReference>
<dbReference type="VEuPathDB" id="FungiDB:BON22_1705"/>
<reference evidence="4" key="1">
    <citation type="journal article" date="2014" name="Genome Announc.">
        <title>Genome sequence of the yeast Cyberlindnera fabianii (Hansenula fabianii).</title>
        <authorList>
            <person name="Freel K.C."/>
            <person name="Sarilar V."/>
            <person name="Neuveglise C."/>
            <person name="Devillers H."/>
            <person name="Friedrich A."/>
            <person name="Schacherer J."/>
        </authorList>
    </citation>
    <scope>NUCLEOTIDE SEQUENCE</scope>
    <source>
        <strain evidence="4">YJS4271</strain>
    </source>
</reference>
<evidence type="ECO:0000256" key="2">
    <source>
        <dbReference type="SAM" id="SignalP"/>
    </source>
</evidence>
<dbReference type="GO" id="GO:0004621">
    <property type="term" value="F:glycosylphosphatidylinositol phospholipase D activity"/>
    <property type="evidence" value="ECO:0007669"/>
    <property type="project" value="TreeGrafter"/>
</dbReference>
<dbReference type="AlphaFoldDB" id="A0A061AJD1"/>
<keyword evidence="1 2" id="KW-0732">Signal</keyword>
<dbReference type="Gene3D" id="2.130.10.130">
    <property type="entry name" value="Integrin alpha, N-terminal"/>
    <property type="match status" value="1"/>
</dbReference>
<dbReference type="InterPro" id="IPR029002">
    <property type="entry name" value="PLPC/GPLD1"/>
</dbReference>
<dbReference type="InterPro" id="IPR028994">
    <property type="entry name" value="Integrin_alpha_N"/>
</dbReference>
<accession>A0A061AJD1</accession>
<organism evidence="4">
    <name type="scientific">Cyberlindnera fabianii</name>
    <name type="common">Yeast</name>
    <name type="synonym">Hansenula fabianii</name>
    <dbReference type="NCBI Taxonomy" id="36022"/>
    <lineage>
        <taxon>Eukaryota</taxon>
        <taxon>Fungi</taxon>
        <taxon>Dikarya</taxon>
        <taxon>Ascomycota</taxon>
        <taxon>Saccharomycotina</taxon>
        <taxon>Saccharomycetes</taxon>
        <taxon>Phaffomycetales</taxon>
        <taxon>Phaffomycetaceae</taxon>
        <taxon>Cyberlindnera</taxon>
    </lineage>
</organism>